<keyword evidence="1" id="KW-0805">Transcription regulation</keyword>
<sequence>MATIRDVAAEAGVSVGTVSNYLNKKINVSEETAGRIRKAIHSLNYVVHNSGRELRRKKSYVLGVVFPNISEPYFEKVVSSIKGYMNVHGPKYSIEIALTDGNPQKEKDVLLNYIGRNVSGIILCTCDPDNAELFDLLERSGIPHVFVERCPKNADCNLVFLDNYNSIHNVTKHYLDHGYPDIALVTGPESFDENKFAVAGYRDAFQESGLPVNGSYIFIGEPIRESGFRIGIQMCQLGDTVPQIIITTSYRMAEGIRYAYHINNLDLTDDIKIIATGDEQHDVFYFDREILKTSRSSYEVGEKACQLLLDNIHSPALFETRRLRIQDSIDVNRLILPAHKGIRKAHFKFVDTIRVLILDDKYAVSGISNLLVDFYYKTGIRVEFVKVLPEHAFSFIQDSMRVEDSGIDVLLFDVPWLSYFAEQGYLLCLDELARQKKLDTEYFLPDSLTHYGMHRGKLYALPYMVCTQLLFFRYDLFNNDFVKNSFENQCGFMLEHPMNWRQLNIIAQFFTRQYNPGSPVKYGYSMSLSYPEELICAIMPRLWEYKADLYDENGAVACNSKAMRKAVHGLLESVTFSDPNTLFNKPIDSLHNFMEGDVAMISSYYNYATEITDRTKSKVVDKFSYANIPGKPVLAGWSLGINRRSRKPEAAFEFLKWITGTELSVPHTILGGQSPNMATYQNYDLVTLYPWLTMSLYELNRARIRKPPLNARGEVLNEKEVENVIYSYLRPLMEQAVGGEAAGYQEIGEVLENLQAELLKISK</sequence>
<evidence type="ECO:0000313" key="7">
    <source>
        <dbReference type="Proteomes" id="UP000515860"/>
    </source>
</evidence>
<dbReference type="SUPFAM" id="SSF47413">
    <property type="entry name" value="lambda repressor-like DNA-binding domains"/>
    <property type="match status" value="1"/>
</dbReference>
<keyword evidence="7" id="KW-1185">Reference proteome</keyword>
<dbReference type="InterPro" id="IPR010982">
    <property type="entry name" value="Lambda_DNA-bd_dom_sf"/>
</dbReference>
<evidence type="ECO:0000256" key="3">
    <source>
        <dbReference type="ARBA" id="ARBA00023163"/>
    </source>
</evidence>
<keyword evidence="2" id="KW-0238">DNA-binding</keyword>
<dbReference type="PROSITE" id="PS50943">
    <property type="entry name" value="HTH_CROC1"/>
    <property type="match status" value="1"/>
</dbReference>
<evidence type="ECO:0000256" key="2">
    <source>
        <dbReference type="ARBA" id="ARBA00023125"/>
    </source>
</evidence>
<dbReference type="InterPro" id="IPR006059">
    <property type="entry name" value="SBP"/>
</dbReference>
<dbReference type="InterPro" id="IPR001761">
    <property type="entry name" value="Peripla_BP/Lac1_sug-bd_dom"/>
</dbReference>
<dbReference type="PROSITE" id="PS00356">
    <property type="entry name" value="HTH_LACI_1"/>
    <property type="match status" value="1"/>
</dbReference>
<reference evidence="6 7" key="1">
    <citation type="submission" date="2020-08" db="EMBL/GenBank/DDBJ databases">
        <authorList>
            <person name="Liu C."/>
            <person name="Sun Q."/>
        </authorList>
    </citation>
    <scope>NUCLEOTIDE SEQUENCE [LARGE SCALE GENOMIC DNA]</scope>
    <source>
        <strain evidence="6 7">NSJ-29</strain>
    </source>
</reference>
<dbReference type="SUPFAM" id="SSF53822">
    <property type="entry name" value="Periplasmic binding protein-like I"/>
    <property type="match status" value="1"/>
</dbReference>
<dbReference type="RefSeq" id="WP_118648359.1">
    <property type="nucleotide sequence ID" value="NZ_CP060635.1"/>
</dbReference>
<organism evidence="6 7">
    <name type="scientific">Wansuia hejianensis</name>
    <dbReference type="NCBI Taxonomy" id="2763667"/>
    <lineage>
        <taxon>Bacteria</taxon>
        <taxon>Bacillati</taxon>
        <taxon>Bacillota</taxon>
        <taxon>Clostridia</taxon>
        <taxon>Lachnospirales</taxon>
        <taxon>Lachnospiraceae</taxon>
        <taxon>Wansuia</taxon>
    </lineage>
</organism>
<accession>A0A7G9G9Z7</accession>
<dbReference type="PROSITE" id="PS50932">
    <property type="entry name" value="HTH_LACI_2"/>
    <property type="match status" value="1"/>
</dbReference>
<dbReference type="InterPro" id="IPR000843">
    <property type="entry name" value="HTH_LacI"/>
</dbReference>
<dbReference type="Gene3D" id="3.40.50.2300">
    <property type="match status" value="2"/>
</dbReference>
<evidence type="ECO:0000259" key="5">
    <source>
        <dbReference type="PROSITE" id="PS50943"/>
    </source>
</evidence>
<dbReference type="Pfam" id="PF00356">
    <property type="entry name" value="LacI"/>
    <property type="match status" value="1"/>
</dbReference>
<dbReference type="CDD" id="cd01392">
    <property type="entry name" value="HTH_LacI"/>
    <property type="match status" value="1"/>
</dbReference>
<evidence type="ECO:0000259" key="4">
    <source>
        <dbReference type="PROSITE" id="PS50932"/>
    </source>
</evidence>
<protein>
    <submittedName>
        <fullName evidence="6">Extracellular solute-binding protein</fullName>
    </submittedName>
</protein>
<dbReference type="GO" id="GO:0000976">
    <property type="term" value="F:transcription cis-regulatory region binding"/>
    <property type="evidence" value="ECO:0007669"/>
    <property type="project" value="TreeGrafter"/>
</dbReference>
<dbReference type="InterPro" id="IPR001387">
    <property type="entry name" value="Cro/C1-type_HTH"/>
</dbReference>
<dbReference type="KEGG" id="whj:H9Q79_11935"/>
<dbReference type="Pfam" id="PF00532">
    <property type="entry name" value="Peripla_BP_1"/>
    <property type="match status" value="1"/>
</dbReference>
<dbReference type="PANTHER" id="PTHR30146">
    <property type="entry name" value="LACI-RELATED TRANSCRIPTIONAL REPRESSOR"/>
    <property type="match status" value="1"/>
</dbReference>
<feature type="domain" description="HTH cro/C1-type" evidence="5">
    <location>
        <begin position="3"/>
        <end position="46"/>
    </location>
</feature>
<dbReference type="Gene3D" id="3.40.190.10">
    <property type="entry name" value="Periplasmic binding protein-like II"/>
    <property type="match status" value="2"/>
</dbReference>
<dbReference type="GO" id="GO:0003700">
    <property type="term" value="F:DNA-binding transcription factor activity"/>
    <property type="evidence" value="ECO:0007669"/>
    <property type="project" value="TreeGrafter"/>
</dbReference>
<evidence type="ECO:0000256" key="1">
    <source>
        <dbReference type="ARBA" id="ARBA00023015"/>
    </source>
</evidence>
<evidence type="ECO:0000313" key="6">
    <source>
        <dbReference type="EMBL" id="QNM07629.1"/>
    </source>
</evidence>
<dbReference type="SUPFAM" id="SSF53850">
    <property type="entry name" value="Periplasmic binding protein-like II"/>
    <property type="match status" value="1"/>
</dbReference>
<feature type="domain" description="HTH lacI-type" evidence="4">
    <location>
        <begin position="2"/>
        <end position="56"/>
    </location>
</feature>
<dbReference type="PANTHER" id="PTHR30146:SF109">
    <property type="entry name" value="HTH-TYPE TRANSCRIPTIONAL REGULATOR GALS"/>
    <property type="match status" value="1"/>
</dbReference>
<name>A0A7G9G9Z7_9FIRM</name>
<keyword evidence="3" id="KW-0804">Transcription</keyword>
<proteinExistence type="predicted"/>
<dbReference type="InterPro" id="IPR028082">
    <property type="entry name" value="Peripla_BP_I"/>
</dbReference>
<dbReference type="Proteomes" id="UP000515860">
    <property type="component" value="Chromosome"/>
</dbReference>
<dbReference type="EMBL" id="CP060635">
    <property type="protein sequence ID" value="QNM07629.1"/>
    <property type="molecule type" value="Genomic_DNA"/>
</dbReference>
<dbReference type="SMART" id="SM00354">
    <property type="entry name" value="HTH_LACI"/>
    <property type="match status" value="1"/>
</dbReference>
<gene>
    <name evidence="6" type="ORF">H9Q79_11935</name>
</gene>
<dbReference type="Gene3D" id="1.10.260.40">
    <property type="entry name" value="lambda repressor-like DNA-binding domains"/>
    <property type="match status" value="1"/>
</dbReference>
<dbReference type="CDD" id="cd06267">
    <property type="entry name" value="PBP1_LacI_sugar_binding-like"/>
    <property type="match status" value="1"/>
</dbReference>
<dbReference type="AlphaFoldDB" id="A0A7G9G9Z7"/>
<dbReference type="Pfam" id="PF01547">
    <property type="entry name" value="SBP_bac_1"/>
    <property type="match status" value="1"/>
</dbReference>